<evidence type="ECO:0000256" key="1">
    <source>
        <dbReference type="ARBA" id="ARBA00012409"/>
    </source>
</evidence>
<dbReference type="Gene3D" id="1.10.510.10">
    <property type="entry name" value="Transferase(Phosphotransferase) domain 1"/>
    <property type="match status" value="1"/>
</dbReference>
<feature type="domain" description="Protein kinase" evidence="8">
    <location>
        <begin position="40"/>
        <end position="218"/>
    </location>
</feature>
<evidence type="ECO:0000256" key="4">
    <source>
        <dbReference type="ARBA" id="ARBA00022840"/>
    </source>
</evidence>
<dbReference type="SUPFAM" id="SSF56112">
    <property type="entry name" value="Protein kinase-like (PK-like)"/>
    <property type="match status" value="1"/>
</dbReference>
<dbReference type="PROSITE" id="PS00107">
    <property type="entry name" value="PROTEIN_KINASE_ATP"/>
    <property type="match status" value="1"/>
</dbReference>
<reference evidence="9" key="1">
    <citation type="submission" date="2024-10" db="EMBL/GenBank/DDBJ databases">
        <authorList>
            <person name="Ryan C."/>
        </authorList>
    </citation>
    <scope>NUCLEOTIDE SEQUENCE [LARGE SCALE GENOMIC DNA]</scope>
</reference>
<evidence type="ECO:0000313" key="9">
    <source>
        <dbReference type="EMBL" id="CAL4969789.1"/>
    </source>
</evidence>
<dbReference type="InterPro" id="IPR017441">
    <property type="entry name" value="Protein_kinase_ATP_BS"/>
</dbReference>
<dbReference type="InterPro" id="IPR011009">
    <property type="entry name" value="Kinase-like_dom_sf"/>
</dbReference>
<dbReference type="EMBL" id="OZ075112">
    <property type="protein sequence ID" value="CAL4969789.1"/>
    <property type="molecule type" value="Genomic_DNA"/>
</dbReference>
<dbReference type="PROSITE" id="PS50011">
    <property type="entry name" value="PROTEIN_KINASE_DOM"/>
    <property type="match status" value="1"/>
</dbReference>
<dbReference type="EC" id="2.7.11.23" evidence="1"/>
<evidence type="ECO:0000256" key="3">
    <source>
        <dbReference type="ARBA" id="ARBA00022741"/>
    </source>
</evidence>
<evidence type="ECO:0000313" key="10">
    <source>
        <dbReference type="Proteomes" id="UP001497457"/>
    </source>
</evidence>
<dbReference type="SMART" id="SM00220">
    <property type="entry name" value="S_TKc"/>
    <property type="match status" value="1"/>
</dbReference>
<comment type="catalytic activity">
    <reaction evidence="5">
        <text>[DNA-directed RNA polymerase] + ATP = phospho-[DNA-directed RNA polymerase] + ADP + H(+)</text>
        <dbReference type="Rhea" id="RHEA:10216"/>
        <dbReference type="Rhea" id="RHEA-COMP:11321"/>
        <dbReference type="Rhea" id="RHEA-COMP:11322"/>
        <dbReference type="ChEBI" id="CHEBI:15378"/>
        <dbReference type="ChEBI" id="CHEBI:30616"/>
        <dbReference type="ChEBI" id="CHEBI:43176"/>
        <dbReference type="ChEBI" id="CHEBI:68546"/>
        <dbReference type="ChEBI" id="CHEBI:456216"/>
        <dbReference type="EC" id="2.7.11.23"/>
    </reaction>
</comment>
<dbReference type="AlphaFoldDB" id="A0ABC9A028"/>
<dbReference type="InterPro" id="IPR000719">
    <property type="entry name" value="Prot_kinase_dom"/>
</dbReference>
<feature type="region of interest" description="Disordered" evidence="7">
    <location>
        <begin position="1"/>
        <end position="26"/>
    </location>
</feature>
<gene>
    <name evidence="9" type="ORF">URODEC1_LOCUS49757</name>
</gene>
<evidence type="ECO:0000256" key="7">
    <source>
        <dbReference type="SAM" id="MobiDB-lite"/>
    </source>
</evidence>
<dbReference type="GO" id="GO:0008353">
    <property type="term" value="F:RNA polymerase II CTD heptapeptide repeat kinase activity"/>
    <property type="evidence" value="ECO:0007669"/>
    <property type="project" value="UniProtKB-EC"/>
</dbReference>
<protein>
    <recommendedName>
        <fullName evidence="1">[RNA-polymerase]-subunit kinase</fullName>
        <ecNumber evidence="1">2.7.11.23</ecNumber>
    </recommendedName>
</protein>
<keyword evidence="4 6" id="KW-0067">ATP-binding</keyword>
<dbReference type="Pfam" id="PF00069">
    <property type="entry name" value="Pkinase"/>
    <property type="match status" value="1"/>
</dbReference>
<name>A0ABC9A028_9POAL</name>
<dbReference type="GO" id="GO:0005524">
    <property type="term" value="F:ATP binding"/>
    <property type="evidence" value="ECO:0007669"/>
    <property type="project" value="UniProtKB-UniRule"/>
</dbReference>
<evidence type="ECO:0000256" key="6">
    <source>
        <dbReference type="PROSITE-ProRule" id="PRU10141"/>
    </source>
</evidence>
<dbReference type="InterPro" id="IPR050108">
    <property type="entry name" value="CDK"/>
</dbReference>
<feature type="binding site" evidence="6">
    <location>
        <position position="69"/>
    </location>
    <ligand>
        <name>ATP</name>
        <dbReference type="ChEBI" id="CHEBI:30616"/>
    </ligand>
</feature>
<organism evidence="9 10">
    <name type="scientific">Urochloa decumbens</name>
    <dbReference type="NCBI Taxonomy" id="240449"/>
    <lineage>
        <taxon>Eukaryota</taxon>
        <taxon>Viridiplantae</taxon>
        <taxon>Streptophyta</taxon>
        <taxon>Embryophyta</taxon>
        <taxon>Tracheophyta</taxon>
        <taxon>Spermatophyta</taxon>
        <taxon>Magnoliopsida</taxon>
        <taxon>Liliopsida</taxon>
        <taxon>Poales</taxon>
        <taxon>Poaceae</taxon>
        <taxon>PACMAD clade</taxon>
        <taxon>Panicoideae</taxon>
        <taxon>Panicodae</taxon>
        <taxon>Paniceae</taxon>
        <taxon>Melinidinae</taxon>
        <taxon>Urochloa</taxon>
    </lineage>
</organism>
<dbReference type="Gene3D" id="3.30.200.20">
    <property type="entry name" value="Phosphorylase Kinase, domain 1"/>
    <property type="match status" value="1"/>
</dbReference>
<keyword evidence="3 6" id="KW-0547">Nucleotide-binding</keyword>
<dbReference type="Proteomes" id="UP001497457">
    <property type="component" value="Chromosome 2b"/>
</dbReference>
<evidence type="ECO:0000256" key="2">
    <source>
        <dbReference type="ARBA" id="ARBA00022553"/>
    </source>
</evidence>
<sequence length="218" mass="23382">MAATALAVPAHKPPAPDEACPADAGKKKRARYELEDINNYEVLEEIGEGASGVVAKARHRRTSEIVAVKWIRGHEADDDDDGLHAVLREASCLAAGLGHPGIVQIKSVATDDEPADVWALGSVMAELLAGEPLFTATTEDGMIEEVVDLRDDFVIMGVEAFDGTALDHLSLPGRELLAGLLAYDSEDRLTVADAHKHRWFTEEDEEAKPPALAAVEAE</sequence>
<dbReference type="PANTHER" id="PTHR24056:SF432">
    <property type="entry name" value="OS10G0154500 PROTEIN"/>
    <property type="match status" value="1"/>
</dbReference>
<accession>A0ABC9A028</accession>
<keyword evidence="2" id="KW-0597">Phosphoprotein</keyword>
<proteinExistence type="predicted"/>
<dbReference type="PANTHER" id="PTHR24056">
    <property type="entry name" value="CELL DIVISION PROTEIN KINASE"/>
    <property type="match status" value="1"/>
</dbReference>
<evidence type="ECO:0000256" key="5">
    <source>
        <dbReference type="ARBA" id="ARBA00049280"/>
    </source>
</evidence>
<evidence type="ECO:0000259" key="8">
    <source>
        <dbReference type="PROSITE" id="PS50011"/>
    </source>
</evidence>
<keyword evidence="10" id="KW-1185">Reference proteome</keyword>